<dbReference type="AlphaFoldDB" id="A0AAD7UN80"/>
<protein>
    <recommendedName>
        <fullName evidence="6">FYVE-type domain-containing protein</fullName>
    </recommendedName>
</protein>
<dbReference type="InterPro" id="IPR017455">
    <property type="entry name" value="Znf_FYVE-rel"/>
</dbReference>
<evidence type="ECO:0000259" key="6">
    <source>
        <dbReference type="PROSITE" id="PS50178"/>
    </source>
</evidence>
<keyword evidence="2 4" id="KW-0863">Zinc-finger</keyword>
<evidence type="ECO:0000256" key="5">
    <source>
        <dbReference type="SAM" id="MobiDB-lite"/>
    </source>
</evidence>
<keyword evidence="3" id="KW-0862">Zinc</keyword>
<dbReference type="InterPro" id="IPR013083">
    <property type="entry name" value="Znf_RING/FYVE/PHD"/>
</dbReference>
<dbReference type="Pfam" id="PF01363">
    <property type="entry name" value="FYVE"/>
    <property type="match status" value="1"/>
</dbReference>
<organism evidence="7 8">
    <name type="scientific">Chrysophaeum taylorii</name>
    <dbReference type="NCBI Taxonomy" id="2483200"/>
    <lineage>
        <taxon>Eukaryota</taxon>
        <taxon>Sar</taxon>
        <taxon>Stramenopiles</taxon>
        <taxon>Ochrophyta</taxon>
        <taxon>Pelagophyceae</taxon>
        <taxon>Pelagomonadales</taxon>
        <taxon>Pelagomonadaceae</taxon>
        <taxon>Chrysophaeum</taxon>
    </lineage>
</organism>
<dbReference type="Gene3D" id="3.30.40.10">
    <property type="entry name" value="Zinc/RING finger domain, C3HC4 (zinc finger)"/>
    <property type="match status" value="1"/>
</dbReference>
<dbReference type="InterPro" id="IPR000306">
    <property type="entry name" value="Znf_FYVE"/>
</dbReference>
<feature type="region of interest" description="Disordered" evidence="5">
    <location>
        <begin position="347"/>
        <end position="370"/>
    </location>
</feature>
<dbReference type="EMBL" id="JAQMWT010000028">
    <property type="protein sequence ID" value="KAJ8613529.1"/>
    <property type="molecule type" value="Genomic_DNA"/>
</dbReference>
<feature type="compositionally biased region" description="Basic and acidic residues" evidence="5">
    <location>
        <begin position="155"/>
        <end position="167"/>
    </location>
</feature>
<evidence type="ECO:0000256" key="3">
    <source>
        <dbReference type="ARBA" id="ARBA00022833"/>
    </source>
</evidence>
<dbReference type="InterPro" id="IPR011011">
    <property type="entry name" value="Znf_FYVE_PHD"/>
</dbReference>
<reference evidence="7" key="1">
    <citation type="submission" date="2023-01" db="EMBL/GenBank/DDBJ databases">
        <title>Metagenome sequencing of chrysophaentin producing Chrysophaeum taylorii.</title>
        <authorList>
            <person name="Davison J."/>
            <person name="Bewley C."/>
        </authorList>
    </citation>
    <scope>NUCLEOTIDE SEQUENCE</scope>
    <source>
        <strain evidence="7">NIES-1699</strain>
    </source>
</reference>
<feature type="region of interest" description="Disordered" evidence="5">
    <location>
        <begin position="138"/>
        <end position="213"/>
    </location>
</feature>
<evidence type="ECO:0000256" key="1">
    <source>
        <dbReference type="ARBA" id="ARBA00022723"/>
    </source>
</evidence>
<dbReference type="GO" id="GO:0008270">
    <property type="term" value="F:zinc ion binding"/>
    <property type="evidence" value="ECO:0007669"/>
    <property type="project" value="UniProtKB-KW"/>
</dbReference>
<accession>A0AAD7UN80</accession>
<sequence length="370" mass="41632">MAPPRILCPEAEWVPDESCEACPRCGEDFHAVFLRRHHCRVCGRCFCDECSSWRVEVEDGGIFGRRRAVRSCYECFTSHRPETTPSTEAGFLQRLSDWFFGVAAEPARPAPSRRRRQTSLDADALFDDDDAVSEFSVATTRRRRASGKAGPASSLRREARQARERARAPLPPVAPREVDRHPRLTRAALDALSDDKDGTEERRARRRATTRTPAGDFGEALREAVNARRWTRADQLLRVDARAMLVDAQVLSVTNIGRAVGRLARDRRVPHHVRAAAADAVAHWREIVARQTPRFSQGDAVLYFFDPNKKSPRDARCDATVVAVAKDRHDPDNPKFRYIVALEYDGDTSSEQETDGAHLEPKPPEELADL</sequence>
<proteinExistence type="predicted"/>
<comment type="caution">
    <text evidence="7">The sequence shown here is derived from an EMBL/GenBank/DDBJ whole genome shotgun (WGS) entry which is preliminary data.</text>
</comment>
<dbReference type="SMART" id="SM00064">
    <property type="entry name" value="FYVE"/>
    <property type="match status" value="1"/>
</dbReference>
<keyword evidence="1" id="KW-0479">Metal-binding</keyword>
<keyword evidence="8" id="KW-1185">Reference proteome</keyword>
<feature type="domain" description="FYVE-type" evidence="6">
    <location>
        <begin position="16"/>
        <end position="80"/>
    </location>
</feature>
<dbReference type="PANTHER" id="PTHR23164">
    <property type="entry name" value="EARLY ENDOSOME ANTIGEN 1"/>
    <property type="match status" value="1"/>
</dbReference>
<dbReference type="Proteomes" id="UP001230188">
    <property type="component" value="Unassembled WGS sequence"/>
</dbReference>
<evidence type="ECO:0000256" key="4">
    <source>
        <dbReference type="PROSITE-ProRule" id="PRU00091"/>
    </source>
</evidence>
<gene>
    <name evidence="7" type="ORF">CTAYLR_002141</name>
</gene>
<dbReference type="PROSITE" id="PS50178">
    <property type="entry name" value="ZF_FYVE"/>
    <property type="match status" value="1"/>
</dbReference>
<evidence type="ECO:0000256" key="2">
    <source>
        <dbReference type="ARBA" id="ARBA00022771"/>
    </source>
</evidence>
<evidence type="ECO:0000313" key="8">
    <source>
        <dbReference type="Proteomes" id="UP001230188"/>
    </source>
</evidence>
<evidence type="ECO:0000313" key="7">
    <source>
        <dbReference type="EMBL" id="KAJ8613529.1"/>
    </source>
</evidence>
<dbReference type="SUPFAM" id="SSF57903">
    <property type="entry name" value="FYVE/PHD zinc finger"/>
    <property type="match status" value="1"/>
</dbReference>
<name>A0AAD7UN80_9STRA</name>
<feature type="compositionally biased region" description="Basic and acidic residues" evidence="5">
    <location>
        <begin position="193"/>
        <end position="203"/>
    </location>
</feature>
<feature type="compositionally biased region" description="Basic and acidic residues" evidence="5">
    <location>
        <begin position="355"/>
        <end position="370"/>
    </location>
</feature>
<dbReference type="PANTHER" id="PTHR23164:SF30">
    <property type="entry name" value="EARLY ENDOSOME ANTIGEN 1"/>
    <property type="match status" value="1"/>
</dbReference>